<keyword evidence="1" id="KW-1133">Transmembrane helix</keyword>
<gene>
    <name evidence="2" type="primary">Vigan.03G178600</name>
    <name evidence="2" type="ORF">VIGAN_03178600</name>
</gene>
<evidence type="ECO:0000313" key="3">
    <source>
        <dbReference type="Proteomes" id="UP000291084"/>
    </source>
</evidence>
<sequence length="83" mass="9267">NITSMDFDWMCCSPAGLSIYIMNFVSGANDKRICEIQHELKVVQECVGRGKGGQVHEGVLHLMLLLLDTLKILLLLKVLIWPG</sequence>
<evidence type="ECO:0000256" key="1">
    <source>
        <dbReference type="SAM" id="Phobius"/>
    </source>
</evidence>
<feature type="non-terminal residue" evidence="2">
    <location>
        <position position="1"/>
    </location>
</feature>
<keyword evidence="1" id="KW-0472">Membrane</keyword>
<feature type="transmembrane region" description="Helical" evidence="1">
    <location>
        <begin position="59"/>
        <end position="80"/>
    </location>
</feature>
<keyword evidence="3" id="KW-1185">Reference proteome</keyword>
<accession>A0A0S3RMN6</accession>
<reference evidence="2 3" key="1">
    <citation type="journal article" date="2015" name="Sci. Rep.">
        <title>The power of single molecule real-time sequencing technology in the de novo assembly of a eukaryotic genome.</title>
        <authorList>
            <person name="Sakai H."/>
            <person name="Naito K."/>
            <person name="Ogiso-Tanaka E."/>
            <person name="Takahashi Y."/>
            <person name="Iseki K."/>
            <person name="Muto C."/>
            <person name="Satou K."/>
            <person name="Teruya K."/>
            <person name="Shiroma A."/>
            <person name="Shimoji M."/>
            <person name="Hirano T."/>
            <person name="Itoh T."/>
            <person name="Kaga A."/>
            <person name="Tomooka N."/>
        </authorList>
    </citation>
    <scope>NUCLEOTIDE SEQUENCE [LARGE SCALE GENOMIC DNA]</scope>
    <source>
        <strain evidence="3">cv. Shumari</strain>
    </source>
</reference>
<name>A0A0S3RMN6_PHAAN</name>
<evidence type="ECO:0000313" key="2">
    <source>
        <dbReference type="EMBL" id="BAT81879.1"/>
    </source>
</evidence>
<keyword evidence="1" id="KW-0812">Transmembrane</keyword>
<dbReference type="EMBL" id="AP015036">
    <property type="protein sequence ID" value="BAT81879.1"/>
    <property type="molecule type" value="Genomic_DNA"/>
</dbReference>
<dbReference type="AlphaFoldDB" id="A0A0S3RMN6"/>
<protein>
    <submittedName>
        <fullName evidence="2">Uncharacterized protein</fullName>
    </submittedName>
</protein>
<organism evidence="2 3">
    <name type="scientific">Vigna angularis var. angularis</name>
    <dbReference type="NCBI Taxonomy" id="157739"/>
    <lineage>
        <taxon>Eukaryota</taxon>
        <taxon>Viridiplantae</taxon>
        <taxon>Streptophyta</taxon>
        <taxon>Embryophyta</taxon>
        <taxon>Tracheophyta</taxon>
        <taxon>Spermatophyta</taxon>
        <taxon>Magnoliopsida</taxon>
        <taxon>eudicotyledons</taxon>
        <taxon>Gunneridae</taxon>
        <taxon>Pentapetalae</taxon>
        <taxon>rosids</taxon>
        <taxon>fabids</taxon>
        <taxon>Fabales</taxon>
        <taxon>Fabaceae</taxon>
        <taxon>Papilionoideae</taxon>
        <taxon>50 kb inversion clade</taxon>
        <taxon>NPAAA clade</taxon>
        <taxon>indigoferoid/millettioid clade</taxon>
        <taxon>Phaseoleae</taxon>
        <taxon>Vigna</taxon>
    </lineage>
</organism>
<proteinExistence type="predicted"/>
<dbReference type="Proteomes" id="UP000291084">
    <property type="component" value="Chromosome 3"/>
</dbReference>